<dbReference type="InParanoid" id="B8LCX1"/>
<dbReference type="PaxDb" id="35128-Thaps25193"/>
<name>B8LCX1_THAPS</name>
<reference evidence="2 3" key="1">
    <citation type="journal article" date="2004" name="Science">
        <title>The genome of the diatom Thalassiosira pseudonana: ecology, evolution, and metabolism.</title>
        <authorList>
            <person name="Armbrust E.V."/>
            <person name="Berges J.A."/>
            <person name="Bowler C."/>
            <person name="Green B.R."/>
            <person name="Martinez D."/>
            <person name="Putnam N.H."/>
            <person name="Zhou S."/>
            <person name="Allen A.E."/>
            <person name="Apt K.E."/>
            <person name="Bechner M."/>
            <person name="Brzezinski M.A."/>
            <person name="Chaal B.K."/>
            <person name="Chiovitti A."/>
            <person name="Davis A.K."/>
            <person name="Demarest M.S."/>
            <person name="Detter J.C."/>
            <person name="Glavina T."/>
            <person name="Goodstein D."/>
            <person name="Hadi M.Z."/>
            <person name="Hellsten U."/>
            <person name="Hildebrand M."/>
            <person name="Jenkins B.D."/>
            <person name="Jurka J."/>
            <person name="Kapitonov V.V."/>
            <person name="Kroger N."/>
            <person name="Lau W.W."/>
            <person name="Lane T.W."/>
            <person name="Larimer F.W."/>
            <person name="Lippmeier J.C."/>
            <person name="Lucas S."/>
            <person name="Medina M."/>
            <person name="Montsant A."/>
            <person name="Obornik M."/>
            <person name="Parker M.S."/>
            <person name="Palenik B."/>
            <person name="Pazour G.J."/>
            <person name="Richardson P.M."/>
            <person name="Rynearson T.A."/>
            <person name="Saito M.A."/>
            <person name="Schwartz D.C."/>
            <person name="Thamatrakoln K."/>
            <person name="Valentin K."/>
            <person name="Vardi A."/>
            <person name="Wilkerson F.P."/>
            <person name="Rokhsar D.S."/>
        </authorList>
    </citation>
    <scope>NUCLEOTIDE SEQUENCE [LARGE SCALE GENOMIC DNA]</scope>
    <source>
        <strain evidence="2 3">CCMP1335</strain>
    </source>
</reference>
<dbReference type="HOGENOM" id="CLU_722603_0_0_1"/>
<dbReference type="GeneID" id="7442587"/>
<dbReference type="InterPro" id="IPR029063">
    <property type="entry name" value="SAM-dependent_MTases_sf"/>
</dbReference>
<reference evidence="2 3" key="2">
    <citation type="journal article" date="2008" name="Nature">
        <title>The Phaeodactylum genome reveals the evolutionary history of diatom genomes.</title>
        <authorList>
            <person name="Bowler C."/>
            <person name="Allen A.E."/>
            <person name="Badger J.H."/>
            <person name="Grimwood J."/>
            <person name="Jabbari K."/>
            <person name="Kuo A."/>
            <person name="Maheswari U."/>
            <person name="Martens C."/>
            <person name="Maumus F."/>
            <person name="Otillar R.P."/>
            <person name="Rayko E."/>
            <person name="Salamov A."/>
            <person name="Vandepoele K."/>
            <person name="Beszteri B."/>
            <person name="Gruber A."/>
            <person name="Heijde M."/>
            <person name="Katinka M."/>
            <person name="Mock T."/>
            <person name="Valentin K."/>
            <person name="Verret F."/>
            <person name="Berges J.A."/>
            <person name="Brownlee C."/>
            <person name="Cadoret J.P."/>
            <person name="Chiovitti A."/>
            <person name="Choi C.J."/>
            <person name="Coesel S."/>
            <person name="De Martino A."/>
            <person name="Detter J.C."/>
            <person name="Durkin C."/>
            <person name="Falciatore A."/>
            <person name="Fournet J."/>
            <person name="Haruta M."/>
            <person name="Huysman M.J."/>
            <person name="Jenkins B.D."/>
            <person name="Jiroutova K."/>
            <person name="Jorgensen R.E."/>
            <person name="Joubert Y."/>
            <person name="Kaplan A."/>
            <person name="Kroger N."/>
            <person name="Kroth P.G."/>
            <person name="La Roche J."/>
            <person name="Lindquist E."/>
            <person name="Lommer M."/>
            <person name="Martin-Jezequel V."/>
            <person name="Lopez P.J."/>
            <person name="Lucas S."/>
            <person name="Mangogna M."/>
            <person name="McGinnis K."/>
            <person name="Medlin L.K."/>
            <person name="Montsant A."/>
            <person name="Oudot-Le Secq M.P."/>
            <person name="Napoli C."/>
            <person name="Obornik M."/>
            <person name="Parker M.S."/>
            <person name="Petit J.L."/>
            <person name="Porcel B.M."/>
            <person name="Poulsen N."/>
            <person name="Robison M."/>
            <person name="Rychlewski L."/>
            <person name="Rynearson T.A."/>
            <person name="Schmutz J."/>
            <person name="Shapiro H."/>
            <person name="Siaut M."/>
            <person name="Stanley M."/>
            <person name="Sussman M.R."/>
            <person name="Taylor A.R."/>
            <person name="Vardi A."/>
            <person name="von Dassow P."/>
            <person name="Vyverman W."/>
            <person name="Willis A."/>
            <person name="Wyrwicz L.S."/>
            <person name="Rokhsar D.S."/>
            <person name="Weissenbach J."/>
            <person name="Armbrust E.V."/>
            <person name="Green B.R."/>
            <person name="Van de Peer Y."/>
            <person name="Grigoriev I.V."/>
        </authorList>
    </citation>
    <scope>NUCLEOTIDE SEQUENCE [LARGE SCALE GENOMIC DNA]</scope>
    <source>
        <strain evidence="2 3">CCMP1335</strain>
    </source>
</reference>
<accession>B8LCX1</accession>
<evidence type="ECO:0000313" key="2">
    <source>
        <dbReference type="EMBL" id="EED86866.1"/>
    </source>
</evidence>
<dbReference type="EMBL" id="DS999418">
    <property type="protein sequence ID" value="EED86866.1"/>
    <property type="molecule type" value="Genomic_DNA"/>
</dbReference>
<keyword evidence="3" id="KW-1185">Reference proteome</keyword>
<sequence length="383" mass="43327">MEFADMQMNTQQKRYALSRSSAIKATFFSLVLFYFLEDISKPIFSTAMNEEAGETTSNHLVMRDVNFPKKIDSGWDESGIALYKDRVKSLAKEGVIDTTVYPPGPTDTKGGLLEERVNAFAVSNSETRFWSNLSNGGWERQTFHIFNKYINVGRTTVVDFGTWIGPTLLYHGQYALRAFGIEADPVAFATVEYNVELNRKLNPSWGTKVTVDSGCVARPEDVGQLTMKAGGGKAGGSMSGLGAVYHDKGEASATWKVSCYTLPDIFEKYWGIRKPYKDVFIKIDIESYECKLVPSFYDWLKDETFLPKMYISFHPQIESCSDEEFDGVLKFLKLYDHARVHADNADLQLKTATVHDLKEKLQDVVLYQDHHLTDLEVLDDVQQ</sequence>
<evidence type="ECO:0000259" key="1">
    <source>
        <dbReference type="Pfam" id="PF05050"/>
    </source>
</evidence>
<gene>
    <name evidence="2" type="ORF">THAPSDRAFT_25193</name>
</gene>
<dbReference type="KEGG" id="tps:THAPSDRAFT_25193"/>
<dbReference type="eggNOG" id="ENOG502SBUK">
    <property type="taxonomic scope" value="Eukaryota"/>
</dbReference>
<dbReference type="SUPFAM" id="SSF53335">
    <property type="entry name" value="S-adenosyl-L-methionine-dependent methyltransferases"/>
    <property type="match status" value="1"/>
</dbReference>
<dbReference type="Proteomes" id="UP000001449">
    <property type="component" value="Chromosome 16"/>
</dbReference>
<dbReference type="Pfam" id="PF05050">
    <property type="entry name" value="Methyltransf_21"/>
    <property type="match status" value="1"/>
</dbReference>
<dbReference type="InterPro" id="IPR006342">
    <property type="entry name" value="FkbM_mtfrase"/>
</dbReference>
<organism evidence="2 3">
    <name type="scientific">Thalassiosira pseudonana</name>
    <name type="common">Marine diatom</name>
    <name type="synonym">Cyclotella nana</name>
    <dbReference type="NCBI Taxonomy" id="35128"/>
    <lineage>
        <taxon>Eukaryota</taxon>
        <taxon>Sar</taxon>
        <taxon>Stramenopiles</taxon>
        <taxon>Ochrophyta</taxon>
        <taxon>Bacillariophyta</taxon>
        <taxon>Coscinodiscophyceae</taxon>
        <taxon>Thalassiosirophycidae</taxon>
        <taxon>Thalassiosirales</taxon>
        <taxon>Thalassiosiraceae</taxon>
        <taxon>Thalassiosira</taxon>
    </lineage>
</organism>
<dbReference type="AlphaFoldDB" id="B8LCX1"/>
<feature type="domain" description="Methyltransferase FkbM" evidence="1">
    <location>
        <begin position="179"/>
        <end position="333"/>
    </location>
</feature>
<proteinExistence type="predicted"/>
<evidence type="ECO:0000313" key="3">
    <source>
        <dbReference type="Proteomes" id="UP000001449"/>
    </source>
</evidence>
<dbReference type="Gene3D" id="3.40.50.150">
    <property type="entry name" value="Vaccinia Virus protein VP39"/>
    <property type="match status" value="1"/>
</dbReference>
<dbReference type="RefSeq" id="XP_002296882.1">
    <property type="nucleotide sequence ID" value="XM_002296846.1"/>
</dbReference>
<protein>
    <recommendedName>
        <fullName evidence="1">Methyltransferase FkbM domain-containing protein</fullName>
    </recommendedName>
</protein>